<proteinExistence type="predicted"/>
<dbReference type="eggNOG" id="COG3919">
    <property type="taxonomic scope" value="Bacteria"/>
</dbReference>
<dbReference type="SUPFAM" id="SSF56059">
    <property type="entry name" value="Glutathione synthetase ATP-binding domain-like"/>
    <property type="match status" value="1"/>
</dbReference>
<evidence type="ECO:0000256" key="1">
    <source>
        <dbReference type="PROSITE-ProRule" id="PRU00409"/>
    </source>
</evidence>
<dbReference type="GO" id="GO:0046872">
    <property type="term" value="F:metal ion binding"/>
    <property type="evidence" value="ECO:0007669"/>
    <property type="project" value="InterPro"/>
</dbReference>
<sequence>MSTPEAIVLGGGINGLGAVRSLAQAGLHSIVVVKAGRDVAAVSRYSRRYTVSTFEGAAFVNELLNLRQELSGPGILICADDVALLTVSRFRDRLAPAFRFKLPQQQALCDLTLKEPFFRLAQDNGFPVPATMLLRNRGDLGSLHDLRPPLCVKPNRRSKAYDGSFQKAYRVESHASALSLCERVLDAVGEVIVQEWIEGSNDAIYFSLCYMGEAPVAFTGQKGRSFPPQVGLTASCWAASFAADELEDLTIRFFRSVGVTTGFASMEYKRDRRDGRFLMVEPTVGRVDGQVEISALSGINLCHVAYCDMAGLPGPQLKPDPAHVWRDEFRDLLSARMQGTICRYPANYRVHNAYWRWDDPGPGLLESIGCARGALYLAGKASLRWLCVGSRTVLPVRVKV</sequence>
<dbReference type="RefSeq" id="WP_015933170.1">
    <property type="nucleotide sequence ID" value="NC_011894.1"/>
</dbReference>
<reference evidence="3 4" key="1">
    <citation type="submission" date="2009-01" db="EMBL/GenBank/DDBJ databases">
        <title>Complete sequence of chromosome of Methylobacterium nodulans ORS 2060.</title>
        <authorList>
            <consortium name="US DOE Joint Genome Institute"/>
            <person name="Lucas S."/>
            <person name="Copeland A."/>
            <person name="Lapidus A."/>
            <person name="Glavina del Rio T."/>
            <person name="Dalin E."/>
            <person name="Tice H."/>
            <person name="Bruce D."/>
            <person name="Goodwin L."/>
            <person name="Pitluck S."/>
            <person name="Sims D."/>
            <person name="Brettin T."/>
            <person name="Detter J.C."/>
            <person name="Han C."/>
            <person name="Larimer F."/>
            <person name="Land M."/>
            <person name="Hauser L."/>
            <person name="Kyrpides N."/>
            <person name="Ivanova N."/>
            <person name="Marx C.J."/>
            <person name="Richardson P."/>
        </authorList>
    </citation>
    <scope>NUCLEOTIDE SEQUENCE [LARGE SCALE GENOMIC DNA]</scope>
    <source>
        <strain evidence="4">LMG 21967 / CNCM I-2342 / ORS 2060</strain>
    </source>
</reference>
<dbReference type="STRING" id="460265.Mnod_6859"/>
<dbReference type="GO" id="GO:0005524">
    <property type="term" value="F:ATP binding"/>
    <property type="evidence" value="ECO:0007669"/>
    <property type="project" value="UniProtKB-UniRule"/>
</dbReference>
<dbReference type="SUPFAM" id="SSF51971">
    <property type="entry name" value="Nucleotide-binding domain"/>
    <property type="match status" value="1"/>
</dbReference>
<evidence type="ECO:0000313" key="3">
    <source>
        <dbReference type="EMBL" id="ACL61605.1"/>
    </source>
</evidence>
<feature type="domain" description="ATP-grasp" evidence="2">
    <location>
        <begin position="118"/>
        <end position="310"/>
    </location>
</feature>
<dbReference type="OrthoDB" id="7625478at2"/>
<dbReference type="Proteomes" id="UP000008207">
    <property type="component" value="Chromosome"/>
</dbReference>
<protein>
    <submittedName>
        <fullName evidence="3">ATP-grasp enzyme-like protein</fullName>
    </submittedName>
</protein>
<keyword evidence="4" id="KW-1185">Reference proteome</keyword>
<dbReference type="PROSITE" id="PS50975">
    <property type="entry name" value="ATP_GRASP"/>
    <property type="match status" value="1"/>
</dbReference>
<dbReference type="HOGENOM" id="CLU_034084_1_0_5"/>
<dbReference type="KEGG" id="mno:Mnod_6859"/>
<keyword evidence="1" id="KW-0067">ATP-binding</keyword>
<keyword evidence="1" id="KW-0547">Nucleotide-binding</keyword>
<gene>
    <name evidence="3" type="ordered locus">Mnod_6859</name>
</gene>
<evidence type="ECO:0000313" key="4">
    <source>
        <dbReference type="Proteomes" id="UP000008207"/>
    </source>
</evidence>
<dbReference type="EMBL" id="CP001349">
    <property type="protein sequence ID" value="ACL61605.1"/>
    <property type="molecule type" value="Genomic_DNA"/>
</dbReference>
<dbReference type="InterPro" id="IPR011761">
    <property type="entry name" value="ATP-grasp"/>
</dbReference>
<dbReference type="Gene3D" id="3.30.470.20">
    <property type="entry name" value="ATP-grasp fold, B domain"/>
    <property type="match status" value="1"/>
</dbReference>
<dbReference type="AlphaFoldDB" id="B8IHE2"/>
<evidence type="ECO:0000259" key="2">
    <source>
        <dbReference type="PROSITE" id="PS50975"/>
    </source>
</evidence>
<accession>B8IHE2</accession>
<name>B8IHE2_METNO</name>
<organism evidence="3 4">
    <name type="scientific">Methylobacterium nodulans (strain LMG 21967 / CNCM I-2342 / ORS 2060)</name>
    <dbReference type="NCBI Taxonomy" id="460265"/>
    <lineage>
        <taxon>Bacteria</taxon>
        <taxon>Pseudomonadati</taxon>
        <taxon>Pseudomonadota</taxon>
        <taxon>Alphaproteobacteria</taxon>
        <taxon>Hyphomicrobiales</taxon>
        <taxon>Methylobacteriaceae</taxon>
        <taxon>Methylobacterium</taxon>
    </lineage>
</organism>